<evidence type="ECO:0000313" key="4">
    <source>
        <dbReference type="EMBL" id="OYR53810.1"/>
    </source>
</evidence>
<name>A0A256IB97_9EURY</name>
<protein>
    <submittedName>
        <fullName evidence="4">Secretion system protein</fullName>
    </submittedName>
</protein>
<dbReference type="Gene3D" id="3.40.50.300">
    <property type="entry name" value="P-loop containing nucleotide triphosphate hydrolases"/>
    <property type="match status" value="1"/>
</dbReference>
<gene>
    <name evidence="4" type="ORF">DJ70_15775</name>
</gene>
<dbReference type="PANTHER" id="PTHR30486">
    <property type="entry name" value="TWITCHING MOTILITY PROTEIN PILT"/>
    <property type="match status" value="1"/>
</dbReference>
<proteinExistence type="inferred from homology"/>
<dbReference type="InterPro" id="IPR050921">
    <property type="entry name" value="T4SS_GSP_E_ATPase"/>
</dbReference>
<dbReference type="Gene3D" id="3.30.450.380">
    <property type="match status" value="1"/>
</dbReference>
<evidence type="ECO:0000256" key="1">
    <source>
        <dbReference type="ARBA" id="ARBA00006611"/>
    </source>
</evidence>
<dbReference type="InterPro" id="IPR001482">
    <property type="entry name" value="T2SS/T4SS_dom"/>
</dbReference>
<keyword evidence="5" id="KW-1185">Reference proteome</keyword>
<dbReference type="InterPro" id="IPR027417">
    <property type="entry name" value="P-loop_NTPase"/>
</dbReference>
<evidence type="ECO:0000259" key="3">
    <source>
        <dbReference type="Pfam" id="PF00437"/>
    </source>
</evidence>
<feature type="domain" description="Bacterial type II secretion system protein E" evidence="3">
    <location>
        <begin position="181"/>
        <end position="370"/>
    </location>
</feature>
<organism evidence="4 5">
    <name type="scientific">Halorubrum halodurans</name>
    <dbReference type="NCBI Taxonomy" id="1383851"/>
    <lineage>
        <taxon>Archaea</taxon>
        <taxon>Methanobacteriati</taxon>
        <taxon>Methanobacteriota</taxon>
        <taxon>Stenosarchaea group</taxon>
        <taxon>Halobacteria</taxon>
        <taxon>Halobacteriales</taxon>
        <taxon>Haloferacaceae</taxon>
        <taxon>Halorubrum</taxon>
    </lineage>
</organism>
<dbReference type="AlphaFoldDB" id="A0A256IB97"/>
<evidence type="ECO:0000256" key="2">
    <source>
        <dbReference type="SAM" id="MobiDB-lite"/>
    </source>
</evidence>
<evidence type="ECO:0000313" key="5">
    <source>
        <dbReference type="Proteomes" id="UP000216308"/>
    </source>
</evidence>
<comment type="caution">
    <text evidence="4">The sequence shown here is derived from an EMBL/GenBank/DDBJ whole genome shotgun (WGS) entry which is preliminary data.</text>
</comment>
<accession>A0A256IB97</accession>
<dbReference type="PANTHER" id="PTHR30486:SF14">
    <property type="entry name" value="FLAGELLA ACCESSORY PROTEIN I"/>
    <property type="match status" value="1"/>
</dbReference>
<dbReference type="GO" id="GO:0016887">
    <property type="term" value="F:ATP hydrolysis activity"/>
    <property type="evidence" value="ECO:0007669"/>
    <property type="project" value="InterPro"/>
</dbReference>
<feature type="non-terminal residue" evidence="4">
    <location>
        <position position="1"/>
    </location>
</feature>
<dbReference type="RefSeq" id="WP_094534681.1">
    <property type="nucleotide sequence ID" value="NZ_NHPJ01000136.1"/>
</dbReference>
<dbReference type="OrthoDB" id="262046at2157"/>
<dbReference type="Pfam" id="PF00437">
    <property type="entry name" value="T2SSE"/>
    <property type="match status" value="1"/>
</dbReference>
<comment type="similarity">
    <text evidence="1">Belongs to the GSP E family.</text>
</comment>
<dbReference type="Proteomes" id="UP000216308">
    <property type="component" value="Unassembled WGS sequence"/>
</dbReference>
<sequence>LLPGDEALIRDCERRIWETPVDRLIDDRTAFVAEHARRYLSRRLDGGDPRGWIAAARNRVRGALADRDLLSPSVDPAYAADRLDDLVYYVLRDFVGEGVLTVPIRDPNLEDVEANRVDERVKVVPRPAVVAGTGGGAIDPLAGGGRIPTNLAFTDESRFVDVVTRLAARDGVELNASTPSAKVNLDVPGVPETIRCAVALPVISADGPHVSIRKQAADPLTPVDLIARDALSAELVTLLWLLYEHRGVVLFAGPTGAGKTTLMNAHMPFIPFDDRPVSIDEGSREVRLPHETGVALTTRDHENDYKAVSMATLMTEANYLNPDVEVIAEINTPASFETFAETVNTGHGVVGTTHAADVETLVNRAIERGLPPYLFREIDLVVFPRQVGGDRYVAQAVEPLSPAEYDALDPAATGSRTGDPKHGGAGVIERDDTSVHYNTVAWRDPAGGFRMDGAPTADAAASYPDGGRRLHALARLAERTDRDLDAVESEFAAKHRYVEYLVRDGLDDFDELFEFLADLRADEAATVERAARSMRRATDGNDEAGSGDARDAPPDGSRSGGAP</sequence>
<dbReference type="EMBL" id="NHPJ01000136">
    <property type="protein sequence ID" value="OYR53810.1"/>
    <property type="molecule type" value="Genomic_DNA"/>
</dbReference>
<reference evidence="4 5" key="1">
    <citation type="journal article" date="2014" name="Front. Microbiol.">
        <title>Population and genomic analysis of the genus Halorubrum.</title>
        <authorList>
            <person name="Fullmer M.S."/>
            <person name="Soucy S.M."/>
            <person name="Swithers K.S."/>
            <person name="Makkay A.M."/>
            <person name="Wheeler R."/>
            <person name="Ventosa A."/>
            <person name="Gogarten J.P."/>
            <person name="Papke R.T."/>
        </authorList>
    </citation>
    <scope>NUCLEOTIDE SEQUENCE [LARGE SCALE GENOMIC DNA]</scope>
    <source>
        <strain evidence="4 5">Cb34</strain>
    </source>
</reference>
<feature type="region of interest" description="Disordered" evidence="2">
    <location>
        <begin position="530"/>
        <end position="563"/>
    </location>
</feature>
<dbReference type="SUPFAM" id="SSF52540">
    <property type="entry name" value="P-loop containing nucleoside triphosphate hydrolases"/>
    <property type="match status" value="1"/>
</dbReference>